<accession>A0A2X0MR80</accession>
<feature type="region of interest" description="Disordered" evidence="1">
    <location>
        <begin position="79"/>
        <end position="111"/>
    </location>
</feature>
<evidence type="ECO:0000313" key="3">
    <source>
        <dbReference type="Proteomes" id="UP000249723"/>
    </source>
</evidence>
<gene>
    <name evidence="2" type="ORF">BZ3500_MVSOF-1268-A1-R1_CHR11-3G03509</name>
</gene>
<name>A0A2X0MR80_9BASI</name>
<organism evidence="2 3">
    <name type="scientific">Microbotryum saponariae</name>
    <dbReference type="NCBI Taxonomy" id="289078"/>
    <lineage>
        <taxon>Eukaryota</taxon>
        <taxon>Fungi</taxon>
        <taxon>Dikarya</taxon>
        <taxon>Basidiomycota</taxon>
        <taxon>Pucciniomycotina</taxon>
        <taxon>Microbotryomycetes</taxon>
        <taxon>Microbotryales</taxon>
        <taxon>Microbotryaceae</taxon>
        <taxon>Microbotryum</taxon>
    </lineage>
</organism>
<dbReference type="EMBL" id="FMWP01000060">
    <property type="protein sequence ID" value="SCZ94964.1"/>
    <property type="molecule type" value="Genomic_DNA"/>
</dbReference>
<evidence type="ECO:0000313" key="2">
    <source>
        <dbReference type="EMBL" id="SCZ94964.1"/>
    </source>
</evidence>
<proteinExistence type="predicted"/>
<sequence>MFIISLGRLVLSSIKFSMNLLKELCRAHHVEGYSRRNPLAKELFLQALLWSCDPNCNACSNGAVAYASKPVDVLQTELNEEAQKNRENVSATTSKQRMHRRPPLGPEPEQEVPVFGHNVRWVPEDDIKREESGIWKVTNSTLRTDLRPPTYEFSA</sequence>
<dbReference type="Proteomes" id="UP000249723">
    <property type="component" value="Unassembled WGS sequence"/>
</dbReference>
<keyword evidence="3" id="KW-1185">Reference proteome</keyword>
<reference evidence="3" key="1">
    <citation type="submission" date="2016-10" db="EMBL/GenBank/DDBJ databases">
        <authorList>
            <person name="Jeantristanb JTB J.-T."/>
            <person name="Ricardo R."/>
        </authorList>
    </citation>
    <scope>NUCLEOTIDE SEQUENCE [LARGE SCALE GENOMIC DNA]</scope>
</reference>
<protein>
    <submittedName>
        <fullName evidence="2">BZ3500_MvSof-1268-A1-R1_Chr11-3g03509 protein</fullName>
    </submittedName>
</protein>
<dbReference type="AlphaFoldDB" id="A0A2X0MR80"/>
<evidence type="ECO:0000256" key="1">
    <source>
        <dbReference type="SAM" id="MobiDB-lite"/>
    </source>
</evidence>